<dbReference type="Proteomes" id="UP000022611">
    <property type="component" value="Unassembled WGS sequence"/>
</dbReference>
<sequence>MAANAHHVAPPMWRYSLRWCLPHQPCPGDFELLVIEAPAGTRMPEEMHQAWQRRPVGYGVCLDFPQSRAVKRWSAEAKDRVRKQKMAKRIEKAAPLFADELIARELEQRPDYFKGE</sequence>
<comment type="caution">
    <text evidence="1">The sequence shown here is derived from an EMBL/GenBank/DDBJ whole genome shotgun (WGS) entry which is preliminary data.</text>
</comment>
<reference evidence="1 2" key="1">
    <citation type="journal article" date="2011" name="J. Bacteriol.">
        <title>Draft genome sequence of the polycyclic aromatic hydrocarbon-degrading, genetically engineered bioluminescent bioreporter Pseudomonas fluorescens HK44.</title>
        <authorList>
            <person name="Chauhan A."/>
            <person name="Layton A.C."/>
            <person name="Williams D.E."/>
            <person name="Smartt A.E."/>
            <person name="Ripp S."/>
            <person name="Karpinets T.V."/>
            <person name="Brown S.D."/>
            <person name="Sayler G.S."/>
        </authorList>
    </citation>
    <scope>NUCLEOTIDE SEQUENCE [LARGE SCALE GENOMIC DNA]</scope>
    <source>
        <strain evidence="1 2">HK44</strain>
        <plasmid evidence="1">unnamed1</plasmid>
    </source>
</reference>
<evidence type="ECO:0000313" key="1">
    <source>
        <dbReference type="EMBL" id="EXF90912.1"/>
    </source>
</evidence>
<dbReference type="HOGENOM" id="CLU_168111_0_0_6"/>
<accession>A0A010SZF4</accession>
<dbReference type="PATRIC" id="fig|1042209.11.peg.175"/>
<geneLocation type="plasmid" evidence="1">
    <name>unnamed1</name>
</geneLocation>
<proteinExistence type="predicted"/>
<dbReference type="RefSeq" id="WP_019692581.1">
    <property type="nucleotide sequence ID" value="NZ_AFOY02000032.1"/>
</dbReference>
<gene>
    <name evidence="1" type="ORF">HK44_029965</name>
</gene>
<dbReference type="EMBL" id="AFOY02000032">
    <property type="protein sequence ID" value="EXF90912.1"/>
    <property type="molecule type" value="Genomic_DNA"/>
</dbReference>
<evidence type="ECO:0000313" key="2">
    <source>
        <dbReference type="Proteomes" id="UP000022611"/>
    </source>
</evidence>
<dbReference type="eggNOG" id="ENOG5033DUG">
    <property type="taxonomic scope" value="Bacteria"/>
</dbReference>
<name>A0A010SZF4_PSEFL</name>
<evidence type="ECO:0008006" key="3">
    <source>
        <dbReference type="Google" id="ProtNLM"/>
    </source>
</evidence>
<dbReference type="AlphaFoldDB" id="A0A010SZF4"/>
<protein>
    <recommendedName>
        <fullName evidence="3">Theronine dehydrogenase</fullName>
    </recommendedName>
</protein>
<organism evidence="1 2">
    <name type="scientific">Pseudomonas fluorescens HK44</name>
    <dbReference type="NCBI Taxonomy" id="1042209"/>
    <lineage>
        <taxon>Bacteria</taxon>
        <taxon>Pseudomonadati</taxon>
        <taxon>Pseudomonadota</taxon>
        <taxon>Gammaproteobacteria</taxon>
        <taxon>Pseudomonadales</taxon>
        <taxon>Pseudomonadaceae</taxon>
        <taxon>Pseudomonas</taxon>
    </lineage>
</organism>
<keyword evidence="1" id="KW-0614">Plasmid</keyword>